<dbReference type="NCBIfam" id="TIGR02532">
    <property type="entry name" value="IV_pilin_GFxxxE"/>
    <property type="match status" value="1"/>
</dbReference>
<dbReference type="Proteomes" id="UP000471381">
    <property type="component" value="Unassembled WGS sequence"/>
</dbReference>
<dbReference type="PIRSF" id="PIRSF004525">
    <property type="entry name" value="Pilin_peptidase-dep_B_prd"/>
    <property type="match status" value="1"/>
</dbReference>
<sequence length="198" mass="21891">MLKSKGFSLVELLVATGIASTLLVLASRHTAFFYSALLKVQHTVAIEAEFQSLQHVITAHLEQAGYIEQPIATQLAVSHASLPSINVSRFSSEAPNSCFTFSYDKNSDGTITLTPNEFFGFRLRDKAIEYRVGKRSCSQTHWQDLTDTKDVSVSEFSITRLHVSGWGVTYEIYIKASSRVFSGVEASTTFIVEVANVQ</sequence>
<organism evidence="1 2">
    <name type="scientific">Alteromonas genovensis</name>
    <dbReference type="NCBI Taxonomy" id="471225"/>
    <lineage>
        <taxon>Bacteria</taxon>
        <taxon>Pseudomonadati</taxon>
        <taxon>Pseudomonadota</taxon>
        <taxon>Gammaproteobacteria</taxon>
        <taxon>Alteromonadales</taxon>
        <taxon>Alteromonadaceae</taxon>
        <taxon>Alteromonas/Salinimonas group</taxon>
        <taxon>Alteromonas</taxon>
    </lineage>
</organism>
<evidence type="ECO:0000313" key="1">
    <source>
        <dbReference type="EMBL" id="NDW14407.1"/>
    </source>
</evidence>
<dbReference type="RefSeq" id="WP_163105008.1">
    <property type="nucleotide sequence ID" value="NZ_JAAAWO010000001.1"/>
</dbReference>
<protein>
    <submittedName>
        <fullName evidence="1">Prepilin-type N-terminal cleavage/methylation domain-containing protein</fullName>
    </submittedName>
</protein>
<accession>A0A6N9TAT0</accession>
<name>A0A6N9TAT0_9ALTE</name>
<comment type="caution">
    <text evidence="1">The sequence shown here is derived from an EMBL/GenBank/DDBJ whole genome shotgun (WGS) entry which is preliminary data.</text>
</comment>
<dbReference type="AlphaFoldDB" id="A0A6N9TAT0"/>
<dbReference type="PROSITE" id="PS00409">
    <property type="entry name" value="PROKAR_NTER_METHYL"/>
    <property type="match status" value="1"/>
</dbReference>
<keyword evidence="2" id="KW-1185">Reference proteome</keyword>
<reference evidence="1 2" key="1">
    <citation type="submission" date="2020-01" db="EMBL/GenBank/DDBJ databases">
        <title>Genomes of bacteria type strains.</title>
        <authorList>
            <person name="Chen J."/>
            <person name="Zhu S."/>
            <person name="Yang J."/>
        </authorList>
    </citation>
    <scope>NUCLEOTIDE SEQUENCE [LARGE SCALE GENOMIC DNA]</scope>
    <source>
        <strain evidence="1 2">LMG 24078</strain>
    </source>
</reference>
<proteinExistence type="predicted"/>
<dbReference type="InterPro" id="IPR012902">
    <property type="entry name" value="N_methyl_site"/>
</dbReference>
<dbReference type="Pfam" id="PF07963">
    <property type="entry name" value="N_methyl"/>
    <property type="match status" value="1"/>
</dbReference>
<dbReference type="EMBL" id="JAAAWO010000001">
    <property type="protein sequence ID" value="NDW14407.1"/>
    <property type="molecule type" value="Genomic_DNA"/>
</dbReference>
<dbReference type="InterPro" id="IPR016419">
    <property type="entry name" value="Prepilin_Pept-dep_B_prd"/>
</dbReference>
<evidence type="ECO:0000313" key="2">
    <source>
        <dbReference type="Proteomes" id="UP000471381"/>
    </source>
</evidence>
<gene>
    <name evidence="1" type="ORF">GTQ48_02520</name>
</gene>